<name>A0A7R9YTW9_9CHLO</name>
<feature type="region of interest" description="Disordered" evidence="1">
    <location>
        <begin position="91"/>
        <end position="125"/>
    </location>
</feature>
<proteinExistence type="predicted"/>
<reference evidence="2" key="1">
    <citation type="submission" date="2021-01" db="EMBL/GenBank/DDBJ databases">
        <authorList>
            <person name="Corre E."/>
            <person name="Pelletier E."/>
            <person name="Niang G."/>
            <person name="Scheremetjew M."/>
            <person name="Finn R."/>
            <person name="Kale V."/>
            <person name="Holt S."/>
            <person name="Cochrane G."/>
            <person name="Meng A."/>
            <person name="Brown T."/>
            <person name="Cohen L."/>
        </authorList>
    </citation>
    <scope>NUCLEOTIDE SEQUENCE</scope>
    <source>
        <strain evidence="2">CCMP219</strain>
    </source>
</reference>
<sequence>MRPAARLQVLGSLSADAQQHASMRPAANRQVLGSPSAGIAQHASMCPAARAQAGKAATPVRQGRLSGCFLFLLVFGPLPHTGLDNVACATPLPWQQPPPLAPTRLSSQQRLSQRGQRATVSPPAPSLSPTLYCLALRA</sequence>
<evidence type="ECO:0000256" key="1">
    <source>
        <dbReference type="SAM" id="MobiDB-lite"/>
    </source>
</evidence>
<protein>
    <submittedName>
        <fullName evidence="2">Uncharacterized protein</fullName>
    </submittedName>
</protein>
<accession>A0A7R9YTW9</accession>
<evidence type="ECO:0000313" key="2">
    <source>
        <dbReference type="EMBL" id="CAD8285089.1"/>
    </source>
</evidence>
<dbReference type="EMBL" id="HBEC01011173">
    <property type="protein sequence ID" value="CAD8285089.1"/>
    <property type="molecule type" value="Transcribed_RNA"/>
</dbReference>
<gene>
    <name evidence="2" type="ORF">CEUR00632_LOCUS5127</name>
</gene>
<organism evidence="2">
    <name type="scientific">Chlamydomonas euryale</name>
    <dbReference type="NCBI Taxonomy" id="1486919"/>
    <lineage>
        <taxon>Eukaryota</taxon>
        <taxon>Viridiplantae</taxon>
        <taxon>Chlorophyta</taxon>
        <taxon>core chlorophytes</taxon>
        <taxon>Chlorophyceae</taxon>
        <taxon>CS clade</taxon>
        <taxon>Chlamydomonadales</taxon>
        <taxon>Chlamydomonadaceae</taxon>
        <taxon>Chlamydomonas</taxon>
    </lineage>
</organism>
<dbReference type="AlphaFoldDB" id="A0A7R9YTW9"/>
<feature type="compositionally biased region" description="Low complexity" evidence="1">
    <location>
        <begin position="102"/>
        <end position="117"/>
    </location>
</feature>